<dbReference type="PROSITE" id="PS50003">
    <property type="entry name" value="PH_DOMAIN"/>
    <property type="match status" value="1"/>
</dbReference>
<reference evidence="6 7" key="1">
    <citation type="submission" date="2017-06" db="EMBL/GenBank/DDBJ databases">
        <title>A platform for efficient transgenesis in Macrostomum lignano, a flatworm model organism for stem cell research.</title>
        <authorList>
            <person name="Berezikov E."/>
        </authorList>
    </citation>
    <scope>NUCLEOTIDE SEQUENCE [LARGE SCALE GENOMIC DNA]</scope>
    <source>
        <strain evidence="6">DV1</strain>
        <tissue evidence="6">Whole organism</tissue>
    </source>
</reference>
<dbReference type="OrthoDB" id="10004999at2759"/>
<organism evidence="6 7">
    <name type="scientific">Macrostomum lignano</name>
    <dbReference type="NCBI Taxonomy" id="282301"/>
    <lineage>
        <taxon>Eukaryota</taxon>
        <taxon>Metazoa</taxon>
        <taxon>Spiralia</taxon>
        <taxon>Lophotrochozoa</taxon>
        <taxon>Platyhelminthes</taxon>
        <taxon>Rhabditophora</taxon>
        <taxon>Macrostomorpha</taxon>
        <taxon>Macrostomida</taxon>
        <taxon>Macrostomidae</taxon>
        <taxon>Macrostomum</taxon>
    </lineage>
</organism>
<keyword evidence="1 2" id="KW-0728">SH3 domain</keyword>
<keyword evidence="7" id="KW-1185">Reference proteome</keyword>
<dbReference type="Pfam" id="PF07653">
    <property type="entry name" value="SH3_2"/>
    <property type="match status" value="1"/>
</dbReference>
<evidence type="ECO:0000259" key="5">
    <source>
        <dbReference type="PROSITE" id="PS50003"/>
    </source>
</evidence>
<proteinExistence type="predicted"/>
<feature type="domain" description="PH" evidence="5">
    <location>
        <begin position="1"/>
        <end position="52"/>
    </location>
</feature>
<feature type="coiled-coil region" evidence="3">
    <location>
        <begin position="59"/>
        <end position="90"/>
    </location>
</feature>
<dbReference type="Gene3D" id="2.30.30.40">
    <property type="entry name" value="SH3 Domains"/>
    <property type="match status" value="1"/>
</dbReference>
<dbReference type="SUPFAM" id="SSF50044">
    <property type="entry name" value="SH3-domain"/>
    <property type="match status" value="1"/>
</dbReference>
<evidence type="ECO:0000313" key="6">
    <source>
        <dbReference type="EMBL" id="PAA62503.1"/>
    </source>
</evidence>
<feature type="domain" description="SH3" evidence="4">
    <location>
        <begin position="94"/>
        <end position="154"/>
    </location>
</feature>
<evidence type="ECO:0000256" key="3">
    <source>
        <dbReference type="SAM" id="Coils"/>
    </source>
</evidence>
<dbReference type="STRING" id="282301.A0A267ELT8"/>
<keyword evidence="3" id="KW-0175">Coiled coil</keyword>
<dbReference type="InterPro" id="IPR011993">
    <property type="entry name" value="PH-like_dom_sf"/>
</dbReference>
<dbReference type="InterPro" id="IPR001452">
    <property type="entry name" value="SH3_domain"/>
</dbReference>
<evidence type="ECO:0000259" key="4">
    <source>
        <dbReference type="PROSITE" id="PS50002"/>
    </source>
</evidence>
<evidence type="ECO:0000256" key="1">
    <source>
        <dbReference type="ARBA" id="ARBA00022443"/>
    </source>
</evidence>
<evidence type="ECO:0000313" key="7">
    <source>
        <dbReference type="Proteomes" id="UP000215902"/>
    </source>
</evidence>
<comment type="caution">
    <text evidence="6">The sequence shown here is derived from an EMBL/GenBank/DDBJ whole genome shotgun (WGS) entry which is preliminary data.</text>
</comment>
<dbReference type="InterPro" id="IPR036028">
    <property type="entry name" value="SH3-like_dom_sf"/>
</dbReference>
<evidence type="ECO:0000256" key="2">
    <source>
        <dbReference type="PROSITE-ProRule" id="PRU00192"/>
    </source>
</evidence>
<accession>A0A267ELT8</accession>
<gene>
    <name evidence="6" type="ORF">BOX15_Mlig008194g1</name>
</gene>
<dbReference type="EMBL" id="NIVC01001925">
    <property type="protein sequence ID" value="PAA62503.1"/>
    <property type="molecule type" value="Genomic_DNA"/>
</dbReference>
<dbReference type="Gene3D" id="2.30.29.30">
    <property type="entry name" value="Pleckstrin-homology domain (PH domain)/Phosphotyrosine-binding domain (PTB)"/>
    <property type="match status" value="1"/>
</dbReference>
<dbReference type="Proteomes" id="UP000215902">
    <property type="component" value="Unassembled WGS sequence"/>
</dbReference>
<sequence>MGLSQQPSSTRLSSDKRRFQVTLKQQSAPLTLQAANGAVKALWVAEIERVLWSHFASLKAEALKRQQQKQQELQKQQQQLQQQISSIEEDSDSAASDGLEAVVDFASQDAAMLPLRRGEFLVAINTDSENYWLVENREGRRGYAHRQYLRPVRQISGGVSANSFSASNGLPPRRGSVVTTAV</sequence>
<name>A0A267ELT8_9PLAT</name>
<protein>
    <recommendedName>
        <fullName evidence="8">SH3 domain-containing protein</fullName>
    </recommendedName>
</protein>
<dbReference type="AlphaFoldDB" id="A0A267ELT8"/>
<dbReference type="InterPro" id="IPR001849">
    <property type="entry name" value="PH_domain"/>
</dbReference>
<evidence type="ECO:0008006" key="8">
    <source>
        <dbReference type="Google" id="ProtNLM"/>
    </source>
</evidence>
<dbReference type="SMART" id="SM00326">
    <property type="entry name" value="SH3"/>
    <property type="match status" value="1"/>
</dbReference>
<dbReference type="PROSITE" id="PS50002">
    <property type="entry name" value="SH3"/>
    <property type="match status" value="1"/>
</dbReference>